<organism evidence="2 3">
    <name type="scientific">Pseudopedobacter beijingensis</name>
    <dbReference type="NCBI Taxonomy" id="1207056"/>
    <lineage>
        <taxon>Bacteria</taxon>
        <taxon>Pseudomonadati</taxon>
        <taxon>Bacteroidota</taxon>
        <taxon>Sphingobacteriia</taxon>
        <taxon>Sphingobacteriales</taxon>
        <taxon>Sphingobacteriaceae</taxon>
        <taxon>Pseudopedobacter</taxon>
    </lineage>
</organism>
<accession>A0ABW4IA66</accession>
<keyword evidence="2" id="KW-0808">Transferase</keyword>
<keyword evidence="2" id="KW-0328">Glycosyltransferase</keyword>
<dbReference type="EMBL" id="JBHUDG010000005">
    <property type="protein sequence ID" value="MFD1629635.1"/>
    <property type="molecule type" value="Genomic_DNA"/>
</dbReference>
<gene>
    <name evidence="2" type="ORF">ACFSAH_07100</name>
</gene>
<sequence>MKKVLFITPFFGRTGSEMLLFYTLKNIDKSLYKPYLFTRNDGVLLKELSEDITAFIGYKKHKNFLYRIFRLLLYVVNINPIEYQLKAIHKKVKPDFWYINTIANRDAYNIAKKLNAKVISHVHELPLSYNLVKGNTIKNIIHHSLLCIGCSKIVCEKLEDMGHENVRLLYGFVDDSLIKIRQSRDQIRTSLKLDEQDFVWVISGATNMIKGIDFLIPLMKKLKSNHKIVWIGSNDNGGTSYYAEESVKNKYADRVLFIGKKSDDYYDYLNVGNAYLSLSREDSYPLVLLEAAHLGMPIVGFNSGGIKEFVTEKIGYVVDQLSFDELANKMALVEAEYQNFDSEYIKAHVSKINASTQMQKLISLLDDFSK</sequence>
<dbReference type="PANTHER" id="PTHR45947">
    <property type="entry name" value="SULFOQUINOVOSYL TRANSFERASE SQD2"/>
    <property type="match status" value="1"/>
</dbReference>
<dbReference type="EC" id="2.4.-.-" evidence="2"/>
<dbReference type="InterPro" id="IPR050194">
    <property type="entry name" value="Glycosyltransferase_grp1"/>
</dbReference>
<protein>
    <submittedName>
        <fullName evidence="2">Glycosyltransferase family 4 protein</fullName>
        <ecNumber evidence="2">2.4.-.-</ecNumber>
    </submittedName>
</protein>
<dbReference type="GO" id="GO:0016757">
    <property type="term" value="F:glycosyltransferase activity"/>
    <property type="evidence" value="ECO:0007669"/>
    <property type="project" value="UniProtKB-KW"/>
</dbReference>
<name>A0ABW4IA66_9SPHI</name>
<comment type="caution">
    <text evidence="2">The sequence shown here is derived from an EMBL/GenBank/DDBJ whole genome shotgun (WGS) entry which is preliminary data.</text>
</comment>
<dbReference type="Pfam" id="PF00534">
    <property type="entry name" value="Glycos_transf_1"/>
    <property type="match status" value="1"/>
</dbReference>
<evidence type="ECO:0000313" key="3">
    <source>
        <dbReference type="Proteomes" id="UP001597118"/>
    </source>
</evidence>
<proteinExistence type="predicted"/>
<dbReference type="Proteomes" id="UP001597118">
    <property type="component" value="Unassembled WGS sequence"/>
</dbReference>
<keyword evidence="3" id="KW-1185">Reference proteome</keyword>
<dbReference type="SUPFAM" id="SSF53756">
    <property type="entry name" value="UDP-Glycosyltransferase/glycogen phosphorylase"/>
    <property type="match status" value="1"/>
</dbReference>
<dbReference type="RefSeq" id="WP_379662013.1">
    <property type="nucleotide sequence ID" value="NZ_JBHUDG010000005.1"/>
</dbReference>
<evidence type="ECO:0000259" key="1">
    <source>
        <dbReference type="Pfam" id="PF00534"/>
    </source>
</evidence>
<dbReference type="PANTHER" id="PTHR45947:SF3">
    <property type="entry name" value="SULFOQUINOVOSYL TRANSFERASE SQD2"/>
    <property type="match status" value="1"/>
</dbReference>
<dbReference type="Gene3D" id="3.40.50.2000">
    <property type="entry name" value="Glycogen Phosphorylase B"/>
    <property type="match status" value="2"/>
</dbReference>
<evidence type="ECO:0000313" key="2">
    <source>
        <dbReference type="EMBL" id="MFD1629635.1"/>
    </source>
</evidence>
<reference evidence="3" key="1">
    <citation type="journal article" date="2019" name="Int. J. Syst. Evol. Microbiol.">
        <title>The Global Catalogue of Microorganisms (GCM) 10K type strain sequencing project: providing services to taxonomists for standard genome sequencing and annotation.</title>
        <authorList>
            <consortium name="The Broad Institute Genomics Platform"/>
            <consortium name="The Broad Institute Genome Sequencing Center for Infectious Disease"/>
            <person name="Wu L."/>
            <person name="Ma J."/>
        </authorList>
    </citation>
    <scope>NUCLEOTIDE SEQUENCE [LARGE SCALE GENOMIC DNA]</scope>
    <source>
        <strain evidence="3">CCUG 53762</strain>
    </source>
</reference>
<dbReference type="CDD" id="cd03801">
    <property type="entry name" value="GT4_PimA-like"/>
    <property type="match status" value="1"/>
</dbReference>
<feature type="domain" description="Glycosyl transferase family 1" evidence="1">
    <location>
        <begin position="184"/>
        <end position="337"/>
    </location>
</feature>
<dbReference type="InterPro" id="IPR001296">
    <property type="entry name" value="Glyco_trans_1"/>
</dbReference>